<name>A0A7W9LG46_9ACTN</name>
<proteinExistence type="predicted"/>
<dbReference type="Proteomes" id="UP000579153">
    <property type="component" value="Unassembled WGS sequence"/>
</dbReference>
<comment type="caution">
    <text evidence="1">The sequence shown here is derived from an EMBL/GenBank/DDBJ whole genome shotgun (WGS) entry which is preliminary data.</text>
</comment>
<evidence type="ECO:0000313" key="1">
    <source>
        <dbReference type="EMBL" id="MBB5782576.1"/>
    </source>
</evidence>
<dbReference type="EMBL" id="JACHMB010000001">
    <property type="protein sequence ID" value="MBB5782576.1"/>
    <property type="molecule type" value="Genomic_DNA"/>
</dbReference>
<dbReference type="RefSeq" id="WP_185075640.1">
    <property type="nucleotide sequence ID" value="NZ_JACHMB010000001.1"/>
</dbReference>
<keyword evidence="2" id="KW-1185">Reference proteome</keyword>
<sequence length="72" mass="7398">MAARSAGASPRRPDARAALPAFTAGGRVTDLGSVSFDQAQRGSVTLPEAIKAGTRLKVAVVFDDTPLMATAR</sequence>
<organism evidence="1 2">
    <name type="scientific">Nonomuraea jabiensis</name>
    <dbReference type="NCBI Taxonomy" id="882448"/>
    <lineage>
        <taxon>Bacteria</taxon>
        <taxon>Bacillati</taxon>
        <taxon>Actinomycetota</taxon>
        <taxon>Actinomycetes</taxon>
        <taxon>Streptosporangiales</taxon>
        <taxon>Streptosporangiaceae</taxon>
        <taxon>Nonomuraea</taxon>
    </lineage>
</organism>
<protein>
    <submittedName>
        <fullName evidence="1">Uncharacterized protein</fullName>
    </submittedName>
</protein>
<accession>A0A7W9LG46</accession>
<dbReference type="AlphaFoldDB" id="A0A7W9LG46"/>
<evidence type="ECO:0000313" key="2">
    <source>
        <dbReference type="Proteomes" id="UP000579153"/>
    </source>
</evidence>
<reference evidence="1 2" key="1">
    <citation type="submission" date="2020-08" db="EMBL/GenBank/DDBJ databases">
        <title>Sequencing the genomes of 1000 actinobacteria strains.</title>
        <authorList>
            <person name="Klenk H.-P."/>
        </authorList>
    </citation>
    <scope>NUCLEOTIDE SEQUENCE [LARGE SCALE GENOMIC DNA]</scope>
    <source>
        <strain evidence="1 2">DSM 45507</strain>
    </source>
</reference>
<gene>
    <name evidence="1" type="ORF">HD596_009332</name>
</gene>